<accession>A0ABV2APY2</accession>
<reference evidence="2 3" key="1">
    <citation type="journal article" date="2024" name="BMC Biol.">
        <title>Comparative genomics of Ascetosporea gives new insight into the evolutionary basis for animal parasitism in Rhizaria.</title>
        <authorList>
            <person name="Hiltunen Thoren M."/>
            <person name="Onut-Brannstrom I."/>
            <person name="Alfjorden A."/>
            <person name="Peckova H."/>
            <person name="Swords F."/>
            <person name="Hooper C."/>
            <person name="Holzer A.S."/>
            <person name="Bass D."/>
            <person name="Burki F."/>
        </authorList>
    </citation>
    <scope>NUCLEOTIDE SEQUENCE [LARGE SCALE GENOMIC DNA]</scope>
    <source>
        <strain evidence="2">20-A016</strain>
    </source>
</reference>
<name>A0ABV2APY2_9EUKA</name>
<feature type="non-terminal residue" evidence="2">
    <location>
        <position position="406"/>
    </location>
</feature>
<dbReference type="Proteomes" id="UP001439008">
    <property type="component" value="Unassembled WGS sequence"/>
</dbReference>
<evidence type="ECO:0000313" key="3">
    <source>
        <dbReference type="Proteomes" id="UP001439008"/>
    </source>
</evidence>
<evidence type="ECO:0000256" key="1">
    <source>
        <dbReference type="SAM" id="MobiDB-lite"/>
    </source>
</evidence>
<gene>
    <name evidence="2" type="ORF">MHBO_003270</name>
</gene>
<feature type="non-terminal residue" evidence="2">
    <location>
        <position position="1"/>
    </location>
</feature>
<proteinExistence type="predicted"/>
<organism evidence="2 3">
    <name type="scientific">Bonamia ostreae</name>
    <dbReference type="NCBI Taxonomy" id="126728"/>
    <lineage>
        <taxon>Eukaryota</taxon>
        <taxon>Sar</taxon>
        <taxon>Rhizaria</taxon>
        <taxon>Endomyxa</taxon>
        <taxon>Ascetosporea</taxon>
        <taxon>Haplosporida</taxon>
        <taxon>Bonamia</taxon>
    </lineage>
</organism>
<sequence>NIFKNVARKPPLTVCWSCHDKCIYKRLVKSKQKTYIGLRNFYMVNKLNDKVCLFPPKKLASKDNKMANCVICDKSKVSKNCQICGELVCNQCIREIPLLPEEFRLKTDEKRSNICNECSFKLCSDKYHLGTWYNSSLSLKKKILMDNNSSNVILKSDDLNKMQIQNFAKKTARFVAKNPFPKIDNGKCQICQNLSNFSSCSICSRYICDLCYGFYYLASPFSLETFSPLLCKDGSTKEHSISLKLVCFQCREIAFVIRNLFYPIIIGIGNNAKSVFVDNLKKKIIKIKTENLTKNSTEKCSFCKKLNKEKNVFQFCEICRTSNCPSHLDKVKLTDKNEKMSIFSICVECRYLIISKKFSFENENGETFSKEFSIEKTNSETINTDKRKIENADDNTKNIDKKSPKK</sequence>
<feature type="region of interest" description="Disordered" evidence="1">
    <location>
        <begin position="383"/>
        <end position="406"/>
    </location>
</feature>
<comment type="caution">
    <text evidence="2">The sequence shown here is derived from an EMBL/GenBank/DDBJ whole genome shotgun (WGS) entry which is preliminary data.</text>
</comment>
<keyword evidence="3" id="KW-1185">Reference proteome</keyword>
<dbReference type="EMBL" id="JBDODL010001702">
    <property type="protein sequence ID" value="MES1921741.1"/>
    <property type="molecule type" value="Genomic_DNA"/>
</dbReference>
<protein>
    <submittedName>
        <fullName evidence="2">Uncharacterized protein</fullName>
    </submittedName>
</protein>
<evidence type="ECO:0000313" key="2">
    <source>
        <dbReference type="EMBL" id="MES1921741.1"/>
    </source>
</evidence>